<organism evidence="1">
    <name type="scientific">uncultured Desulfobacterium sp</name>
    <dbReference type="NCBI Taxonomy" id="201089"/>
    <lineage>
        <taxon>Bacteria</taxon>
        <taxon>Pseudomonadati</taxon>
        <taxon>Thermodesulfobacteriota</taxon>
        <taxon>Desulfobacteria</taxon>
        <taxon>Desulfobacterales</taxon>
        <taxon>Desulfobacteriaceae</taxon>
        <taxon>Desulfobacterium</taxon>
        <taxon>environmental samples</taxon>
    </lineage>
</organism>
<dbReference type="AlphaFoldDB" id="A0A445MV73"/>
<dbReference type="EMBL" id="OJIN01000084">
    <property type="protein sequence ID" value="SPD73251.1"/>
    <property type="molecule type" value="Genomic_DNA"/>
</dbReference>
<sequence length="47" mass="5276">MGWVKTDIGLSFIIGVEELENGAKPKRLSENDVFFQNQGVQSGHWRG</sequence>
<evidence type="ECO:0000313" key="1">
    <source>
        <dbReference type="EMBL" id="SPD73251.1"/>
    </source>
</evidence>
<proteinExistence type="predicted"/>
<accession>A0A445MV73</accession>
<reference evidence="1" key="1">
    <citation type="submission" date="2018-01" db="EMBL/GenBank/DDBJ databases">
        <authorList>
            <person name="Regsiter A."/>
            <person name="William W."/>
        </authorList>
    </citation>
    <scope>NUCLEOTIDE SEQUENCE</scope>
    <source>
        <strain evidence="1">TRIP AH-1</strain>
    </source>
</reference>
<name>A0A445MV73_9BACT</name>
<protein>
    <submittedName>
        <fullName evidence="1">Uncharacterized protein</fullName>
    </submittedName>
</protein>
<gene>
    <name evidence="1" type="ORF">PITCH_A1740060</name>
</gene>